<evidence type="ECO:0000313" key="3">
    <source>
        <dbReference type="Proteomes" id="UP000503447"/>
    </source>
</evidence>
<dbReference type="EMBL" id="CP053452">
    <property type="protein sequence ID" value="QJW98719.1"/>
    <property type="molecule type" value="Genomic_DNA"/>
</dbReference>
<evidence type="ECO:0000313" key="2">
    <source>
        <dbReference type="EMBL" id="QJW98719.1"/>
    </source>
</evidence>
<protein>
    <submittedName>
        <fullName evidence="2">Uncharacterized protein</fullName>
    </submittedName>
</protein>
<keyword evidence="1" id="KW-0472">Membrane</keyword>
<gene>
    <name evidence="2" type="ORF">FTUN_6314</name>
</gene>
<keyword evidence="3" id="KW-1185">Reference proteome</keyword>
<dbReference type="RefSeq" id="WP_171473827.1">
    <property type="nucleotide sequence ID" value="NZ_CP053452.2"/>
</dbReference>
<evidence type="ECO:0000256" key="1">
    <source>
        <dbReference type="SAM" id="Phobius"/>
    </source>
</evidence>
<keyword evidence="1" id="KW-1133">Transmembrane helix</keyword>
<dbReference type="KEGG" id="ftj:FTUN_6314"/>
<accession>A0A6M5YXI8</accession>
<proteinExistence type="predicted"/>
<organism evidence="2 3">
    <name type="scientific">Frigoriglobus tundricola</name>
    <dbReference type="NCBI Taxonomy" id="2774151"/>
    <lineage>
        <taxon>Bacteria</taxon>
        <taxon>Pseudomonadati</taxon>
        <taxon>Planctomycetota</taxon>
        <taxon>Planctomycetia</taxon>
        <taxon>Gemmatales</taxon>
        <taxon>Gemmataceae</taxon>
        <taxon>Frigoriglobus</taxon>
    </lineage>
</organism>
<name>A0A6M5YXI8_9BACT</name>
<reference evidence="3" key="1">
    <citation type="submission" date="2020-05" db="EMBL/GenBank/DDBJ databases">
        <title>Frigoriglobus tundricola gen. nov., sp. nov., a psychrotolerant cellulolytic planctomycete of the family Gemmataceae with two divergent copies of 16S rRNA gene.</title>
        <authorList>
            <person name="Kulichevskaya I.S."/>
            <person name="Ivanova A.A."/>
            <person name="Naumoff D.G."/>
            <person name="Beletsky A.V."/>
            <person name="Rijpstra W.I.C."/>
            <person name="Sinninghe Damste J.S."/>
            <person name="Mardanov A.V."/>
            <person name="Ravin N.V."/>
            <person name="Dedysh S.N."/>
        </authorList>
    </citation>
    <scope>NUCLEOTIDE SEQUENCE [LARGE SCALE GENOMIC DNA]</scope>
    <source>
        <strain evidence="3">PL17</strain>
    </source>
</reference>
<sequence>MNEGGWVGVAGLFVAGLFAWLNKRDSLRHDSELQSLKTQNATQAAQIAEVKADTTRCKDEHAETKAELKDCHGKHEITDARIAALEARIGPK</sequence>
<feature type="transmembrane region" description="Helical" evidence="1">
    <location>
        <begin position="6"/>
        <end position="22"/>
    </location>
</feature>
<dbReference type="Proteomes" id="UP000503447">
    <property type="component" value="Chromosome"/>
</dbReference>
<dbReference type="AlphaFoldDB" id="A0A6M5YXI8"/>
<keyword evidence="1" id="KW-0812">Transmembrane</keyword>